<keyword evidence="6" id="KW-0507">mRNA processing</keyword>
<dbReference type="GO" id="GO:0016787">
    <property type="term" value="F:hydrolase activity"/>
    <property type="evidence" value="ECO:0007669"/>
    <property type="project" value="UniProtKB-KW"/>
</dbReference>
<dbReference type="Pfam" id="PF14318">
    <property type="entry name" value="Mononeg_mRNAcap"/>
    <property type="match status" value="1"/>
</dbReference>
<keyword evidence="11" id="KW-0378">Hydrolase</keyword>
<name>A0A1L3KN65_9MONO</name>
<keyword evidence="28" id="KW-1185">Reference proteome</keyword>
<dbReference type="InterPro" id="IPR025786">
    <property type="entry name" value="Mononega_L_MeTrfase"/>
</dbReference>
<sequence>MTNPRKNRFLYTRHLDSPLTLSKLKFYKSYPACWDKRYPGFSHQYIDIFSNGFSNGTNVFPWLLTHVKTSSISLISNWSSRWDLVKRVTSKSLTVQLAAMYSDFPGLNPNSFSTLIDQSLSSSDLLSAFINKGIVLQIHQDLLQISQINTYPATLPSLPSIQVHSDMVLLTEFPSRPLIIPYNFFLGVLDRLESELAYKVYINLTVNATDKGKFSFDTLSNTIDNQLDNIYKSLGNEAIRVFKLMEPITIGVCLKLLPEESNNSEFLDIILDSVRIDKPNIYPYVLQLVDTLQNYAHTYGPSGIPYIMEQYGHEKRHFYPIIDEEEGLIKMYRFGTAHIKVDEPFVQEVAGHFIREYILSYYNKEGHLPPIRWNDDLHPSIKAIYIQGKINSKHDCLKIPPKYWLEIIFANHRKFEYCEDALDLLDDKAITPHLDHVNQLFAYDVLYVLSQRPPKDRETTRLVLKILSEPEIDIRKFYEVVEKLGYIPPNWSIIQLLPKERELKIDARMFSILVYEIRMMCSVAERNIATGILPLFTQQTITDSGPALKSKVDFLTTLKEDKDYIWVSFNSDLEQWNYTFRQSLQIYFTNILNQIYGVKHFFTVTKIFLESWITGANKFIHWDISNIFCNWENHLGGNQGIFQKLWTLITFIYLDLVLSNSSYQFHIIGSGDNQNIFVRFKKGMGLKDDIVNLREQLSEGFSKLGLTLKKEETWYSSSLFAYQRKFYYKGQQCENGIKQVIRGYSGGSDVACGMSDLVMTAMNAGMNISETTCSPLVGPVFSYLEALSILSLYPPDKKGFFQNEYNLLLCTFLTTDFGYLPFMQLTGFLFSGHKDTLTDSFALVKRIWNTNPELQSIIAVFMQWRRCSDSVSAFSSLVENPLALYLDTPPSYLSIIRSRVEDYLQNPLNVKNIYIQSLIKASTGQHKQEFINHLTPIRPINTSLLNMLLETSHIGQVAGMVNRFNRITSLVSTVNMNRVEEGNSSFQDIIVNQDSIYINHLARRINVRRQAQTTWWETIVFPYIEEYTAFCTQHQYHLDCSFSVRLFLTSFTHHVYPETVSGPYTPSPIEQTNVSLNIDPRLIDRSIILSPAYNIPDNSWLTNSTRGPFGLLIGSKTENPVKTIRLSSISGVELGKSIRELLKLYAWLKDVTDDERLLKLVQEQLGIKAPVIRESIDLIVGGTSGGTFEHRFEALGIVTGAFLSSASLQSTWIRLSTNKASTLQRGEEDRYIFFQAIFQHVIAGTRFCNLNPEQWMISIPLDHCSYLVPKTKFTYTDYVEYTPEQLIKEFQLSSSILESIREELQHTLAIRQLFVTNHGTPAQLLASYIGFTFASLLKTHVLGKTEVADRTGRGLAPQSTYNISILRKISLTDILLSCCLHSLYFRVFNNSNHPVRAFNFVKSCLGKPSTIQNVGPYKQLIDAIITSGKLEELAHIAKIGVKWVEGNIELSSLYLLLEGLLWGFQNLLMIETPPVLLIETKRACFSWAPVLSLFSKINSDFRFWLLANPQASFSTALFKYLDCNPKIFYHVTLERGLVLQKARQAYEDWANISGYQPITDFTSVIRRSPAITIPSPLYLPFITSLSPAQSNYHISTLQRSIHNHPLISFTSLQYIGRWGSISSGARSKLAEILSTFPPLTNNPSGIICLAEGTGSYLSLLLHQYEFSFGFYNSLLPPEQLSHGFASHFIPPECICKCGITNRMMVLPTTTTTYGDLTNNITWDHMIEAIYSKDLTIDILTMDLDPFTGGRSVVFFELVKFLREVHPNYCIIKLFISDFKEPMDKSLKEIFDLYDNLYLHKPSASEILSPEIFLICFGVPNSSSLNQLPPMTDLCYQWSKILSGLTLKSYFLSHIEQARAWRKSSYCPQIYPSTLQSTINDSHPIVNTLHRIIYSLYHLAVSPLILKAHIDKPTMHMLESQSRGAVSTYEDYYSQLIVINWYLLAIKFVGDNLTIQERDHNLKNIPHDDLLTLIKSLEAVDHDLPVNLGFKLLGEIVSTGLLLDGSVVSMYIILLGNIFHSMPSSWRLRSLGNVMHPIFFTPLSPTLLQCMSSWSGILFTQIGKRNINIISSIIYNHFQEMEVGCISYPNYLKYYLSVAGDLFPTIVSHTPRLVIIDSLYYSILDVIPESTQLILGINVSEEQAFGSDFEIVKSIKGNSQLNIPTLTLYSHIDIIEF</sequence>
<proteinExistence type="predicted"/>
<dbReference type="GO" id="GO:0005524">
    <property type="term" value="F:ATP binding"/>
    <property type="evidence" value="ECO:0007669"/>
    <property type="project" value="UniProtKB-KW"/>
</dbReference>
<evidence type="ECO:0000256" key="2">
    <source>
        <dbReference type="ARBA" id="ARBA00012494"/>
    </source>
</evidence>
<evidence type="ECO:0000256" key="9">
    <source>
        <dbReference type="ARBA" id="ARBA00022695"/>
    </source>
</evidence>
<evidence type="ECO:0000256" key="21">
    <source>
        <dbReference type="ARBA" id="ARBA00031012"/>
    </source>
</evidence>
<evidence type="ECO:0000256" key="3">
    <source>
        <dbReference type="ARBA" id="ARBA00012582"/>
    </source>
</evidence>
<evidence type="ECO:0000256" key="5">
    <source>
        <dbReference type="ARBA" id="ARBA00022603"/>
    </source>
</evidence>
<evidence type="ECO:0000256" key="19">
    <source>
        <dbReference type="ARBA" id="ARBA00026099"/>
    </source>
</evidence>
<keyword evidence="12" id="KW-0067">ATP-binding</keyword>
<evidence type="ECO:0000256" key="20">
    <source>
        <dbReference type="ARBA" id="ARBA00030436"/>
    </source>
</evidence>
<keyword evidence="13" id="KW-0946">Virion</keyword>
<dbReference type="GO" id="GO:0003968">
    <property type="term" value="F:RNA-directed RNA polymerase activity"/>
    <property type="evidence" value="ECO:0007669"/>
    <property type="project" value="UniProtKB-KW"/>
</dbReference>
<evidence type="ECO:0000256" key="13">
    <source>
        <dbReference type="ARBA" id="ARBA00022844"/>
    </source>
</evidence>
<evidence type="ECO:0000256" key="15">
    <source>
        <dbReference type="ARBA" id="ARBA00023042"/>
    </source>
</evidence>
<evidence type="ECO:0000259" key="26">
    <source>
        <dbReference type="PROSITE" id="PS51590"/>
    </source>
</evidence>
<dbReference type="Pfam" id="PF14314">
    <property type="entry name" value="Methyltrans_Mon_2nd"/>
    <property type="match status" value="1"/>
</dbReference>
<dbReference type="RefSeq" id="YP_010084250.1">
    <property type="nucleotide sequence ID" value="NC_055115.1"/>
</dbReference>
<dbReference type="EC" id="2.7.7.88" evidence="3"/>
<dbReference type="Pfam" id="PF00946">
    <property type="entry name" value="Mononeg_RNA_pol"/>
    <property type="match status" value="1"/>
</dbReference>
<dbReference type="InterPro" id="IPR014023">
    <property type="entry name" value="Mononeg_RNA_pol_cat"/>
</dbReference>
<evidence type="ECO:0000256" key="17">
    <source>
        <dbReference type="ARBA" id="ARBA00024494"/>
    </source>
</evidence>
<reference evidence="27 28" key="1">
    <citation type="journal article" date="2016" name="Nature">
        <title>Redefining the invertebrate RNA virosphere.</title>
        <authorList>
            <person name="Shi M."/>
            <person name="Lin X.D."/>
            <person name="Tian J.H."/>
            <person name="Chen L.J."/>
            <person name="Chen X."/>
            <person name="Li C.X."/>
            <person name="Qin X.C."/>
            <person name="Li J."/>
            <person name="Cao J.P."/>
            <person name="Eden J.S."/>
            <person name="Buchmann J."/>
            <person name="Wang W."/>
            <person name="Xu J."/>
            <person name="Holmes E.C."/>
            <person name="Zhang Y.Z."/>
        </authorList>
    </citation>
    <scope>NUCLEOTIDE SEQUENCE [LARGE SCALE GENOMIC DNA]</scope>
    <source>
        <strain evidence="27 28">WHSFII19440</strain>
    </source>
</reference>
<keyword evidence="9" id="KW-0548">Nucleotidyltransferase</keyword>
<evidence type="ECO:0000256" key="10">
    <source>
        <dbReference type="ARBA" id="ARBA00022741"/>
    </source>
</evidence>
<evidence type="ECO:0000256" key="4">
    <source>
        <dbReference type="ARBA" id="ARBA00022484"/>
    </source>
</evidence>
<comment type="catalytic activity">
    <reaction evidence="22">
        <text>a 5'-end (5'-triphosphoguanosine)-adenylyl-adenylyl-cytidylyl-adenosine in mRNA + S-adenosyl-L-methionine = a 5'-end (5'-triphosphoguanosine)-(2'-O-methyladenylyl)-adenylyl-cytidylyl-adenosine in mRNA + S-adenosyl-L-homocysteine + H(+)</text>
        <dbReference type="Rhea" id="RHEA:65380"/>
        <dbReference type="Rhea" id="RHEA-COMP:16797"/>
        <dbReference type="Rhea" id="RHEA-COMP:16801"/>
        <dbReference type="ChEBI" id="CHEBI:15378"/>
        <dbReference type="ChEBI" id="CHEBI:57856"/>
        <dbReference type="ChEBI" id="CHEBI:59789"/>
        <dbReference type="ChEBI" id="CHEBI:156482"/>
        <dbReference type="ChEBI" id="CHEBI:156484"/>
    </reaction>
</comment>
<evidence type="ECO:0000256" key="14">
    <source>
        <dbReference type="ARBA" id="ARBA00022953"/>
    </source>
</evidence>
<evidence type="ECO:0000259" key="25">
    <source>
        <dbReference type="PROSITE" id="PS50526"/>
    </source>
</evidence>
<keyword evidence="7" id="KW-0808">Transferase</keyword>
<evidence type="ECO:0000313" key="27">
    <source>
        <dbReference type="EMBL" id="APG78806.1"/>
    </source>
</evidence>
<comment type="catalytic activity">
    <reaction evidence="24">
        <text>GTP + H2O = GDP + phosphate + H(+)</text>
        <dbReference type="Rhea" id="RHEA:19669"/>
        <dbReference type="ChEBI" id="CHEBI:15377"/>
        <dbReference type="ChEBI" id="CHEBI:15378"/>
        <dbReference type="ChEBI" id="CHEBI:37565"/>
        <dbReference type="ChEBI" id="CHEBI:43474"/>
        <dbReference type="ChEBI" id="CHEBI:58189"/>
    </reaction>
</comment>
<keyword evidence="10" id="KW-0547">Nucleotide-binding</keyword>
<dbReference type="PROSITE" id="PS51590">
    <property type="entry name" value="SAM_MT_MNV_L"/>
    <property type="match status" value="1"/>
</dbReference>
<keyword evidence="5" id="KW-0489">Methyltransferase</keyword>
<dbReference type="EMBL" id="KX884446">
    <property type="protein sequence ID" value="APG78806.1"/>
    <property type="molecule type" value="Genomic_RNA"/>
</dbReference>
<dbReference type="GeneID" id="65099207"/>
<evidence type="ECO:0000256" key="11">
    <source>
        <dbReference type="ARBA" id="ARBA00022801"/>
    </source>
</evidence>
<keyword evidence="15" id="KW-0506">mRNA capping</keyword>
<evidence type="ECO:0000256" key="16">
    <source>
        <dbReference type="ARBA" id="ARBA00023268"/>
    </source>
</evidence>
<dbReference type="PROSITE" id="PS50526">
    <property type="entry name" value="RDRP_SSRNA_NEG_NONSEG"/>
    <property type="match status" value="1"/>
</dbReference>
<evidence type="ECO:0000256" key="24">
    <source>
        <dbReference type="ARBA" id="ARBA00048548"/>
    </source>
</evidence>
<comment type="catalytic activity">
    <reaction evidence="23">
        <text>a 5'-end (5'-triphosphoguanosine)-adenylyl-adenylyl-cytidylyl-adenosine in mRNA + 2 S-adenosyl-L-methionine = a 5'-end (N(7)-methyl 5'-triphosphoguanosine)-(2'-O-methyladenylyl)-adenylyl-cytidylyl-adenosine in mRNA + 2 S-adenosyl-L-homocysteine + H(+)</text>
        <dbReference type="Rhea" id="RHEA:65376"/>
        <dbReference type="Rhea" id="RHEA-COMP:16797"/>
        <dbReference type="Rhea" id="RHEA-COMP:16798"/>
        <dbReference type="ChEBI" id="CHEBI:15378"/>
        <dbReference type="ChEBI" id="CHEBI:57856"/>
        <dbReference type="ChEBI" id="CHEBI:59789"/>
        <dbReference type="ChEBI" id="CHEBI:156483"/>
        <dbReference type="ChEBI" id="CHEBI:156484"/>
        <dbReference type="EC" id="2.1.1.375"/>
    </reaction>
</comment>
<evidence type="ECO:0000256" key="12">
    <source>
        <dbReference type="ARBA" id="ARBA00022840"/>
    </source>
</evidence>
<dbReference type="Proteomes" id="UP000274273">
    <property type="component" value="Segment"/>
</dbReference>
<comment type="catalytic activity">
    <reaction evidence="17">
        <text>a 5'-end triphospho-adenylyl-adenylyl-cytidylyl-adenosine in mRNA + GDP + H(+) = a 5'-end (5'-triphosphoguanosine)-adenylyl-adenylyl-cytidylyl-adenosine in mRNA + diphosphate</text>
        <dbReference type="Rhea" id="RHEA:65436"/>
        <dbReference type="Rhea" id="RHEA-COMP:16797"/>
        <dbReference type="Rhea" id="RHEA-COMP:16799"/>
        <dbReference type="ChEBI" id="CHEBI:15378"/>
        <dbReference type="ChEBI" id="CHEBI:33019"/>
        <dbReference type="ChEBI" id="CHEBI:58189"/>
        <dbReference type="ChEBI" id="CHEBI:156484"/>
        <dbReference type="ChEBI" id="CHEBI:156503"/>
        <dbReference type="EC" id="2.7.7.88"/>
    </reaction>
</comment>
<evidence type="ECO:0000256" key="6">
    <source>
        <dbReference type="ARBA" id="ARBA00022664"/>
    </source>
</evidence>
<evidence type="ECO:0000256" key="18">
    <source>
        <dbReference type="ARBA" id="ARBA00024499"/>
    </source>
</evidence>
<evidence type="ECO:0000256" key="1">
    <source>
        <dbReference type="ARBA" id="ARBA00004328"/>
    </source>
</evidence>
<keyword evidence="14" id="KW-0693">Viral RNA replication</keyword>
<dbReference type="InterPro" id="IPR039530">
    <property type="entry name" value="L_methyltransferase_rhabdo"/>
</dbReference>
<dbReference type="EC" id="2.7.7.48" evidence="2"/>
<dbReference type="InterPro" id="IPR026890">
    <property type="entry name" value="Mononeg_mRNAcap"/>
</dbReference>
<comment type="subcellular location">
    <subcellularLocation>
        <location evidence="1">Virion</location>
    </subcellularLocation>
</comment>
<accession>A0A1L3KN65</accession>
<dbReference type="GO" id="GO:0044423">
    <property type="term" value="C:virion component"/>
    <property type="evidence" value="ECO:0007669"/>
    <property type="project" value="UniProtKB-KW"/>
</dbReference>
<keyword evidence="16" id="KW-0511">Multifunctional enzyme</keyword>
<keyword evidence="8" id="KW-0949">S-adenosyl-L-methionine</keyword>
<comment type="catalytic activity">
    <reaction evidence="18">
        <text>a 5'-end (5'-triphosphoguanosine)-(2'-O-methyladenylyl)-adenylyl-cytidylyl-adenosine in mRNA + S-adenosyl-L-methionine = a 5'-end (N(7)-methyl 5'-triphosphoguanosine)-(2'-O-methyladenylyl)-adenylyl-cytidylyl-adenosine in mRNA + S-adenosyl-L-homocysteine</text>
        <dbReference type="Rhea" id="RHEA:65440"/>
        <dbReference type="Rhea" id="RHEA-COMP:16798"/>
        <dbReference type="Rhea" id="RHEA-COMP:16801"/>
        <dbReference type="ChEBI" id="CHEBI:57856"/>
        <dbReference type="ChEBI" id="CHEBI:59789"/>
        <dbReference type="ChEBI" id="CHEBI:156482"/>
        <dbReference type="ChEBI" id="CHEBI:156483"/>
    </reaction>
</comment>
<protein>
    <recommendedName>
        <fullName evidence="21">Replicase</fullName>
        <ecNumber evidence="19">2.1.1.375</ecNumber>
        <ecNumber evidence="2">2.7.7.48</ecNumber>
        <ecNumber evidence="3">2.7.7.88</ecNumber>
    </recommendedName>
    <alternativeName>
        <fullName evidence="20">Transcriptase</fullName>
    </alternativeName>
</protein>
<feature type="domain" description="Mononegavirus-type SAM-dependent 2'-O-MTase" evidence="26">
    <location>
        <begin position="1617"/>
        <end position="1814"/>
    </location>
</feature>
<evidence type="ECO:0000256" key="8">
    <source>
        <dbReference type="ARBA" id="ARBA00022691"/>
    </source>
</evidence>
<feature type="domain" description="RdRp catalytic" evidence="25">
    <location>
        <begin position="565"/>
        <end position="730"/>
    </location>
</feature>
<keyword evidence="4 27" id="KW-0696">RNA-directed RNA polymerase</keyword>
<evidence type="ECO:0000256" key="23">
    <source>
        <dbReference type="ARBA" id="ARBA00047370"/>
    </source>
</evidence>
<dbReference type="KEGG" id="vg:65099207"/>
<evidence type="ECO:0000256" key="7">
    <source>
        <dbReference type="ARBA" id="ARBA00022679"/>
    </source>
</evidence>
<evidence type="ECO:0000313" key="28">
    <source>
        <dbReference type="Proteomes" id="UP000274273"/>
    </source>
</evidence>
<dbReference type="GO" id="GO:0004482">
    <property type="term" value="F:mRNA 5'-cap (guanine-N7-)-methyltransferase activity"/>
    <property type="evidence" value="ECO:0007669"/>
    <property type="project" value="InterPro"/>
</dbReference>
<organism evidence="27 28">
    <name type="scientific">Hubei rhabdo-like virus 5</name>
    <dbReference type="NCBI Taxonomy" id="1923189"/>
    <lineage>
        <taxon>Viruses</taxon>
        <taxon>Riboviria</taxon>
        <taxon>Orthornavirae</taxon>
        <taxon>Negarnaviricota</taxon>
        <taxon>Haploviricotina</taxon>
        <taxon>Monjiviricetes</taxon>
        <taxon>Mononegavirales</taxon>
        <taxon>Artoviridae</taxon>
        <taxon>Peropuvirus</taxon>
        <taxon>Peropuvirus juli</taxon>
    </lineage>
</organism>
<dbReference type="EC" id="2.1.1.375" evidence="19"/>
<evidence type="ECO:0000256" key="22">
    <source>
        <dbReference type="ARBA" id="ARBA00047332"/>
    </source>
</evidence>